<keyword evidence="2" id="KW-1185">Reference proteome</keyword>
<sequence>MSDSISTRGRVNIALTGKAELARDEIHERFPFKEKQQIVRLGLSYAMRLKLEPTRGADFGRAGDGQNMNVGSFDPSGELLDLVRAFHPAAEDPAEVAETLMSLGLVRLAEDIKNSTVTRITDILYGGDED</sequence>
<proteinExistence type="predicted"/>
<dbReference type="EMBL" id="CP118157">
    <property type="protein sequence ID" value="WOF23664.1"/>
    <property type="molecule type" value="Genomic_DNA"/>
</dbReference>
<evidence type="ECO:0000313" key="2">
    <source>
        <dbReference type="Proteomes" id="UP001305498"/>
    </source>
</evidence>
<evidence type="ECO:0000313" key="1">
    <source>
        <dbReference type="EMBL" id="WOF23664.1"/>
    </source>
</evidence>
<name>A0AA97FKB4_9MICO</name>
<dbReference type="KEGG" id="mbet:N8K70_03015"/>
<gene>
    <name evidence="1" type="ORF">N8K70_03015</name>
</gene>
<accession>A0AA97FKB4</accession>
<reference evidence="1 2" key="1">
    <citation type="submission" date="2023-02" db="EMBL/GenBank/DDBJ databases">
        <title>Microbacterium betulae sp. nov., isolated from birch wood.</title>
        <authorList>
            <person name="Pasciak M."/>
            <person name="Pawlik K.J."/>
            <person name="Martynowski D."/>
            <person name="Laczmanski L."/>
            <person name="Ciekot J."/>
            <person name="Szponar B."/>
            <person name="Wojcik-Fatla A."/>
            <person name="Mackiewicz B."/>
            <person name="Farian E."/>
            <person name="Cholewa G."/>
            <person name="Cholewa A."/>
            <person name="Dutkiewicz J."/>
        </authorList>
    </citation>
    <scope>NUCLEOTIDE SEQUENCE [LARGE SCALE GENOMIC DNA]</scope>
    <source>
        <strain evidence="1 2">AB</strain>
    </source>
</reference>
<dbReference type="AlphaFoldDB" id="A0AA97FKB4"/>
<dbReference type="RefSeq" id="WP_317140136.1">
    <property type="nucleotide sequence ID" value="NZ_CP118157.1"/>
</dbReference>
<dbReference type="Proteomes" id="UP001305498">
    <property type="component" value="Chromosome"/>
</dbReference>
<protein>
    <submittedName>
        <fullName evidence="1">Uncharacterized protein</fullName>
    </submittedName>
</protein>
<organism evidence="1 2">
    <name type="scientific">Microbacterium betulae</name>
    <dbReference type="NCBI Taxonomy" id="2981139"/>
    <lineage>
        <taxon>Bacteria</taxon>
        <taxon>Bacillati</taxon>
        <taxon>Actinomycetota</taxon>
        <taxon>Actinomycetes</taxon>
        <taxon>Micrococcales</taxon>
        <taxon>Microbacteriaceae</taxon>
        <taxon>Microbacterium</taxon>
    </lineage>
</organism>